<keyword evidence="2" id="KW-0812">Transmembrane</keyword>
<dbReference type="Proteomes" id="UP000291116">
    <property type="component" value="Unassembled WGS sequence"/>
</dbReference>
<evidence type="ECO:0000313" key="4">
    <source>
        <dbReference type="Proteomes" id="UP000291116"/>
    </source>
</evidence>
<dbReference type="AlphaFoldDB" id="A0A448Z0N3"/>
<evidence type="ECO:0000313" key="3">
    <source>
        <dbReference type="EMBL" id="VEU35657.1"/>
    </source>
</evidence>
<feature type="transmembrane region" description="Helical" evidence="2">
    <location>
        <begin position="32"/>
        <end position="54"/>
    </location>
</feature>
<dbReference type="EMBL" id="CAACVS010000065">
    <property type="protein sequence ID" value="VEU35657.1"/>
    <property type="molecule type" value="Genomic_DNA"/>
</dbReference>
<feature type="region of interest" description="Disordered" evidence="1">
    <location>
        <begin position="1"/>
        <end position="24"/>
    </location>
</feature>
<name>A0A448Z0N3_9STRA</name>
<gene>
    <name evidence="3" type="ORF">PSNMU_V1.4_AUG-EV-PASAV3_0024020</name>
</gene>
<organism evidence="3 4">
    <name type="scientific">Pseudo-nitzschia multistriata</name>
    <dbReference type="NCBI Taxonomy" id="183589"/>
    <lineage>
        <taxon>Eukaryota</taxon>
        <taxon>Sar</taxon>
        <taxon>Stramenopiles</taxon>
        <taxon>Ochrophyta</taxon>
        <taxon>Bacillariophyta</taxon>
        <taxon>Bacillariophyceae</taxon>
        <taxon>Bacillariophycidae</taxon>
        <taxon>Bacillariales</taxon>
        <taxon>Bacillariaceae</taxon>
        <taxon>Pseudo-nitzschia</taxon>
    </lineage>
</organism>
<keyword evidence="2" id="KW-0472">Membrane</keyword>
<protein>
    <submittedName>
        <fullName evidence="3">Uncharacterized protein</fullName>
    </submittedName>
</protein>
<reference evidence="3 4" key="1">
    <citation type="submission" date="2019-01" db="EMBL/GenBank/DDBJ databases">
        <authorList>
            <person name="Ferrante I. M."/>
        </authorList>
    </citation>
    <scope>NUCLEOTIDE SEQUENCE [LARGE SCALE GENOMIC DNA]</scope>
    <source>
        <strain evidence="3 4">B856</strain>
    </source>
</reference>
<sequence length="387" mass="42385">MARERVIPHSTHSVSQSSKGRRRRRRVKGFKALLFGGATTLLQNTIAIAMGLLLFSARKETVTKMTVTSSKKSFFFATAFVVPSATAPSIAGRKSSATRTLQPHTLKAPVASIGRGHCNPLGGGPDTIEPKDRYEIATQLLDLVLERRARDIRSENNGPASIISGAQTTNDRRSGDIQALIEELTVPALKGNQPETYDPTECLFGGGFFCTLYFYYPNTGDDGANNAPTPEDPIWEKTSLLLSNIKGQQYYVRNSNNDNNPRALSVINYSEIWGPGFNIQADGDLTHITEENKSSNGTTLPDIYRVDATKISVSLFGGLISKTFDIEGSANLVVLYADPRLRIFVSPLPSKTRVGSWEQAGLVVVQVRSDLVQPKNESTPRVIDLRR</sequence>
<dbReference type="OrthoDB" id="48201at2759"/>
<evidence type="ECO:0000256" key="2">
    <source>
        <dbReference type="SAM" id="Phobius"/>
    </source>
</evidence>
<accession>A0A448Z0N3</accession>
<keyword evidence="4" id="KW-1185">Reference proteome</keyword>
<keyword evidence="2" id="KW-1133">Transmembrane helix</keyword>
<proteinExistence type="predicted"/>
<evidence type="ECO:0000256" key="1">
    <source>
        <dbReference type="SAM" id="MobiDB-lite"/>
    </source>
</evidence>